<comment type="caution">
    <text evidence="1">The sequence shown here is derived from an EMBL/GenBank/DDBJ whole genome shotgun (WGS) entry which is preliminary data.</text>
</comment>
<protein>
    <submittedName>
        <fullName evidence="1">Uncharacterized protein</fullName>
    </submittedName>
</protein>
<evidence type="ECO:0000313" key="2">
    <source>
        <dbReference type="Proteomes" id="UP001596513"/>
    </source>
</evidence>
<name>A0ABW2U8K1_9BACT</name>
<gene>
    <name evidence="1" type="ORF">ACFQT0_22520</name>
</gene>
<organism evidence="1 2">
    <name type="scientific">Hymenobacter humi</name>
    <dbReference type="NCBI Taxonomy" id="1411620"/>
    <lineage>
        <taxon>Bacteria</taxon>
        <taxon>Pseudomonadati</taxon>
        <taxon>Bacteroidota</taxon>
        <taxon>Cytophagia</taxon>
        <taxon>Cytophagales</taxon>
        <taxon>Hymenobacteraceae</taxon>
        <taxon>Hymenobacter</taxon>
    </lineage>
</organism>
<dbReference type="RefSeq" id="WP_380205304.1">
    <property type="nucleotide sequence ID" value="NZ_JBHTEK010000001.1"/>
</dbReference>
<proteinExistence type="predicted"/>
<dbReference type="EMBL" id="JBHTEK010000001">
    <property type="protein sequence ID" value="MFC7669830.1"/>
    <property type="molecule type" value="Genomic_DNA"/>
</dbReference>
<keyword evidence="2" id="KW-1185">Reference proteome</keyword>
<accession>A0ABW2U8K1</accession>
<evidence type="ECO:0000313" key="1">
    <source>
        <dbReference type="EMBL" id="MFC7669830.1"/>
    </source>
</evidence>
<dbReference type="Proteomes" id="UP001596513">
    <property type="component" value="Unassembled WGS sequence"/>
</dbReference>
<sequence>MPRTELVGYLLTSGARVEQTDLAVFTAADPGLANGFLHASDEELTEALDAQPSDELSYL</sequence>
<reference evidence="2" key="1">
    <citation type="journal article" date="2019" name="Int. J. Syst. Evol. Microbiol.">
        <title>The Global Catalogue of Microorganisms (GCM) 10K type strain sequencing project: providing services to taxonomists for standard genome sequencing and annotation.</title>
        <authorList>
            <consortium name="The Broad Institute Genomics Platform"/>
            <consortium name="The Broad Institute Genome Sequencing Center for Infectious Disease"/>
            <person name="Wu L."/>
            <person name="Ma J."/>
        </authorList>
    </citation>
    <scope>NUCLEOTIDE SEQUENCE [LARGE SCALE GENOMIC DNA]</scope>
    <source>
        <strain evidence="2">JCM 19635</strain>
    </source>
</reference>